<dbReference type="Pfam" id="PF04525">
    <property type="entry name" value="LOR"/>
    <property type="match status" value="1"/>
</dbReference>
<accession>A0A1Y2AIT5</accession>
<evidence type="ECO:0000256" key="1">
    <source>
        <dbReference type="ARBA" id="ARBA00005437"/>
    </source>
</evidence>
<dbReference type="PANTHER" id="PTHR35372">
    <property type="entry name" value="ATP BINDING PROTEIN-RELATED"/>
    <property type="match status" value="1"/>
</dbReference>
<organism evidence="3 4">
    <name type="scientific">Neocallimastix californiae</name>
    <dbReference type="NCBI Taxonomy" id="1754190"/>
    <lineage>
        <taxon>Eukaryota</taxon>
        <taxon>Fungi</taxon>
        <taxon>Fungi incertae sedis</taxon>
        <taxon>Chytridiomycota</taxon>
        <taxon>Chytridiomycota incertae sedis</taxon>
        <taxon>Neocallimastigomycetes</taxon>
        <taxon>Neocallimastigales</taxon>
        <taxon>Neocallimastigaceae</taxon>
        <taxon>Neocallimastix</taxon>
    </lineage>
</organism>
<comment type="caution">
    <text evidence="3">The sequence shown here is derived from an EMBL/GenBank/DDBJ whole genome shotgun (WGS) entry which is preliminary data.</text>
</comment>
<name>A0A1Y2AIT5_9FUNG</name>
<dbReference type="InterPro" id="IPR007612">
    <property type="entry name" value="LOR"/>
</dbReference>
<dbReference type="InterPro" id="IPR038595">
    <property type="entry name" value="LOR_sf"/>
</dbReference>
<evidence type="ECO:0000313" key="3">
    <source>
        <dbReference type="EMBL" id="ORY22097.1"/>
    </source>
</evidence>
<proteinExistence type="inferred from homology"/>
<evidence type="ECO:0000256" key="2">
    <source>
        <dbReference type="ARBA" id="ARBA00022801"/>
    </source>
</evidence>
<keyword evidence="2" id="KW-0378">Hydrolase</keyword>
<dbReference type="AlphaFoldDB" id="A0A1Y2AIT5"/>
<gene>
    <name evidence="3" type="ORF">LY90DRAFT_632218</name>
</gene>
<dbReference type="STRING" id="1754190.A0A1Y2AIT5"/>
<reference evidence="3 4" key="1">
    <citation type="submission" date="2016-08" db="EMBL/GenBank/DDBJ databases">
        <title>A Parts List for Fungal Cellulosomes Revealed by Comparative Genomics.</title>
        <authorList>
            <consortium name="DOE Joint Genome Institute"/>
            <person name="Haitjema C.H."/>
            <person name="Gilmore S.P."/>
            <person name="Henske J.K."/>
            <person name="Solomon K.V."/>
            <person name="De Groot R."/>
            <person name="Kuo A."/>
            <person name="Mondo S.J."/>
            <person name="Salamov A.A."/>
            <person name="Labutti K."/>
            <person name="Zhao Z."/>
            <person name="Chiniquy J."/>
            <person name="Barry K."/>
            <person name="Brewer H.M."/>
            <person name="Purvine S.O."/>
            <person name="Wright A.T."/>
            <person name="Boxma B."/>
            <person name="Van Alen T."/>
            <person name="Hackstein J.H."/>
            <person name="Baker S.E."/>
            <person name="Grigoriev I.V."/>
            <person name="O'Malley M.A."/>
        </authorList>
    </citation>
    <scope>NUCLEOTIDE SEQUENCE [LARGE SCALE GENOMIC DNA]</scope>
    <source>
        <strain evidence="3 4">G1</strain>
    </source>
</reference>
<evidence type="ECO:0000313" key="4">
    <source>
        <dbReference type="Proteomes" id="UP000193920"/>
    </source>
</evidence>
<dbReference type="GO" id="GO:0016787">
    <property type="term" value="F:hydrolase activity"/>
    <property type="evidence" value="ECO:0007669"/>
    <property type="project" value="UniProtKB-KW"/>
</dbReference>
<sequence length="282" mass="32237">MALIDKNDKKVTAPKKPLIAINQRFVHDKEITLLLKEKILSFSNEDYIVKDVEGESYFKCKGKAFSIRDKKFLHDLDNNPILTIQNKIFSLKGQMTLYDGNDSSKVLGKITPNSLLVKKKLTVQFHNKTTGDIENDKNYVLRFEDCVYDFNKKASCPVLPSDFCLKSTNYKYYREHRGKIAEVKRFLKDIFVKDELIKYVVKILASTLTLGNKLRSILFFIDSGRNGKMTFTNMLRLALGDYAATPNVSLFLGKSVTADKPSPHMIDLNNSRVAICEEPDCR</sequence>
<protein>
    <submittedName>
        <fullName evidence="3">Uncharacterized protein</fullName>
    </submittedName>
</protein>
<dbReference type="EMBL" id="MCOG01000253">
    <property type="protein sequence ID" value="ORY22097.1"/>
    <property type="molecule type" value="Genomic_DNA"/>
</dbReference>
<dbReference type="InterPro" id="IPR051620">
    <property type="entry name" value="ORF904-like_C"/>
</dbReference>
<dbReference type="Gene3D" id="2.40.160.200">
    <property type="entry name" value="LURP1-related"/>
    <property type="match status" value="1"/>
</dbReference>
<comment type="similarity">
    <text evidence="1">Belongs to the LOR family.</text>
</comment>
<dbReference type="InterPro" id="IPR025659">
    <property type="entry name" value="Tubby-like_C"/>
</dbReference>
<keyword evidence="4" id="KW-1185">Reference proteome</keyword>
<dbReference type="PANTHER" id="PTHR35372:SF2">
    <property type="entry name" value="SF3 HELICASE DOMAIN-CONTAINING PROTEIN"/>
    <property type="match status" value="1"/>
</dbReference>
<dbReference type="Proteomes" id="UP000193920">
    <property type="component" value="Unassembled WGS sequence"/>
</dbReference>
<dbReference type="OrthoDB" id="97518at2759"/>
<dbReference type="SUPFAM" id="SSF54518">
    <property type="entry name" value="Tubby C-terminal domain-like"/>
    <property type="match status" value="1"/>
</dbReference>